<dbReference type="STRING" id="1450538.A0A2V5ISM3"/>
<feature type="compositionally biased region" description="Acidic residues" evidence="1">
    <location>
        <begin position="568"/>
        <end position="577"/>
    </location>
</feature>
<evidence type="ECO:0000313" key="4">
    <source>
        <dbReference type="Proteomes" id="UP000249829"/>
    </source>
</evidence>
<feature type="region of interest" description="Disordered" evidence="1">
    <location>
        <begin position="487"/>
        <end position="1004"/>
    </location>
</feature>
<protein>
    <recommendedName>
        <fullName evidence="2">Telomeric single stranded DNA binding POT1/Cdc13 domain-containing protein</fullName>
    </recommendedName>
</protein>
<feature type="region of interest" description="Disordered" evidence="1">
    <location>
        <begin position="448"/>
        <end position="473"/>
    </location>
</feature>
<feature type="region of interest" description="Disordered" evidence="1">
    <location>
        <begin position="1138"/>
        <end position="1199"/>
    </location>
</feature>
<keyword evidence="4" id="KW-1185">Reference proteome</keyword>
<dbReference type="Gene3D" id="2.40.50.140">
    <property type="entry name" value="Nucleic acid-binding proteins"/>
    <property type="match status" value="1"/>
</dbReference>
<feature type="compositionally biased region" description="Low complexity" evidence="1">
    <location>
        <begin position="151"/>
        <end position="166"/>
    </location>
</feature>
<evidence type="ECO:0000259" key="2">
    <source>
        <dbReference type="SMART" id="SM00976"/>
    </source>
</evidence>
<proteinExistence type="predicted"/>
<dbReference type="SMART" id="SM00976">
    <property type="entry name" value="Telo_bind"/>
    <property type="match status" value="1"/>
</dbReference>
<reference evidence="3 4" key="1">
    <citation type="submission" date="2018-02" db="EMBL/GenBank/DDBJ databases">
        <title>The genomes of Aspergillus section Nigri reveals drivers in fungal speciation.</title>
        <authorList>
            <consortium name="DOE Joint Genome Institute"/>
            <person name="Vesth T.C."/>
            <person name="Nybo J."/>
            <person name="Theobald S."/>
            <person name="Brandl J."/>
            <person name="Frisvad J.C."/>
            <person name="Nielsen K.F."/>
            <person name="Lyhne E.K."/>
            <person name="Kogle M.E."/>
            <person name="Kuo A."/>
            <person name="Riley R."/>
            <person name="Clum A."/>
            <person name="Nolan M."/>
            <person name="Lipzen A."/>
            <person name="Salamov A."/>
            <person name="Henrissat B."/>
            <person name="Wiebenga A."/>
            <person name="De vries R.P."/>
            <person name="Grigoriev I.V."/>
            <person name="Mortensen U.H."/>
            <person name="Andersen M.R."/>
            <person name="Baker S.E."/>
        </authorList>
    </citation>
    <scope>NUCLEOTIDE SEQUENCE [LARGE SCALE GENOMIC DNA]</scope>
    <source>
        <strain evidence="3 4">CBS 115571</strain>
    </source>
</reference>
<accession>A0A2V5ISM3</accession>
<dbReference type="GO" id="GO:0000723">
    <property type="term" value="P:telomere maintenance"/>
    <property type="evidence" value="ECO:0007669"/>
    <property type="project" value="InterPro"/>
</dbReference>
<dbReference type="CDD" id="cd04497">
    <property type="entry name" value="hPOT1_OB1_like"/>
    <property type="match status" value="1"/>
</dbReference>
<feature type="compositionally biased region" description="Basic and acidic residues" evidence="1">
    <location>
        <begin position="578"/>
        <end position="589"/>
    </location>
</feature>
<feature type="compositionally biased region" description="Basic and acidic residues" evidence="1">
    <location>
        <begin position="767"/>
        <end position="781"/>
    </location>
</feature>
<feature type="region of interest" description="Disordered" evidence="1">
    <location>
        <begin position="266"/>
        <end position="336"/>
    </location>
</feature>
<feature type="compositionally biased region" description="Basic and acidic residues" evidence="1">
    <location>
        <begin position="720"/>
        <end position="732"/>
    </location>
</feature>
<dbReference type="InterPro" id="IPR012340">
    <property type="entry name" value="NA-bd_OB-fold"/>
</dbReference>
<name>A0A2V5ISM3_ASPV1</name>
<gene>
    <name evidence="3" type="ORF">BO99DRAFT_467342</name>
</gene>
<feature type="compositionally biased region" description="Basic residues" evidence="1">
    <location>
        <begin position="1434"/>
        <end position="1443"/>
    </location>
</feature>
<dbReference type="Proteomes" id="UP000249829">
    <property type="component" value="Unassembled WGS sequence"/>
</dbReference>
<dbReference type="GO" id="GO:0000781">
    <property type="term" value="C:chromosome, telomeric region"/>
    <property type="evidence" value="ECO:0007669"/>
    <property type="project" value="InterPro"/>
</dbReference>
<evidence type="ECO:0000313" key="3">
    <source>
        <dbReference type="EMBL" id="PYI22906.1"/>
    </source>
</evidence>
<evidence type="ECO:0000256" key="1">
    <source>
        <dbReference type="SAM" id="MobiDB-lite"/>
    </source>
</evidence>
<dbReference type="GO" id="GO:0003677">
    <property type="term" value="F:DNA binding"/>
    <property type="evidence" value="ECO:0007669"/>
    <property type="project" value="InterPro"/>
</dbReference>
<dbReference type="InterPro" id="IPR011564">
    <property type="entry name" value="Telomer_end-bd_POT1/Cdc13"/>
</dbReference>
<sequence>MDAHDKQQAPVSELLRSTPVPIAQLSPSLDNLPHNSVRGVVALLWPYSSSTRSISLLLAEPDFRLRRSGGQVRVVFHGPVAEEVAKSHVGIGDNVYLSLHGSRLTDNDPKVLTPGKSVAWDVHFETTVLVEVWRSDQHLSTVQIDPPSSPLPAADSTTPTPTTTDPRGSAFPRGLDSATWQSPAFLGPSRTSSGGYIAGSTLHPAFDPFAEDDGFVPGKGRKRTRFSLRNDWRLVDEPASPEDLEIPGDWTAMFDDEAWLNEAAAELEEAAEEAGGSPEVPTAPVPPQIGGADQLPSVPTVQEEPTSAVPDVDRTSETPEAREDSTPEKVQPKPDAHFLLPNLSQRLEFSRHMHRTISDLSGHLPTDTPRLNPIPSPGLPIPSPLVSSSNSPLGYFGSVAITSEPATSDPFQLAAPKSDPTWESSHAESEAGFGAEIKFIEHQAQGPITVGATDTPSNEATESAPDSELLKEDSGLSIVEEAVSVEENVSTPALAGEAPSPERDADLEMVDADSLPTEWTVTEMEHETFHGEADDHKEKSRHIPQDEDEYSEGETDDRKEEPRNILQNEDEYSEAETDDRKEEPRHMPQDEEEYSEAENASAEELEIEEHEDELASQASEPRSVDLADDNEQDVADDARPTREPRTDVDMASDDEAESVVADHGFAEGLRSHHDFDEESEEFGEDMSDEGDLEDVDEDEDELDEEDGYDDDDDEEEYDDHVESESDPEDLRAEAPQPKRKSPEIIVLDSDSEDEPAPVQPNAGAYPRPRDASASDSDRSGQFDDEASGSDVVDEDEEEIYDEEDMEDEEDMHEEDMHEEDMHEEEMVDEDEDTNVPHTFDAEVEDAEGDVVSEVDEWTIQDERHAQEQEPERGLEERESDNRPVHEGFGDVHSEAEDTSDRGMIKGSPDDEHEQPRGESPVEESVKRQHTEAEESEDEQTQAKEVESVQLEEAYVQKRTAEEADPADHMQEMAHEPESVPVSDHDMEPVHNPESPAGIQEIQTTTLIHGPGYESLEFFSSRGPGFEHVDHSAGPFTHSTDLPIDPALLESATSSAPIPLIDSQHSLVDARIQPEDNETALADQQQVDAGLSLDGASESLPISAELSRQSPSLQLDHQLITPEPSQFIGMDKLPSVATAANEIPPTPEPTQADADMQDVESEEFHSVDEGSEAESYASAPSQKETHRDEGGHGGEDPDVHATHSEDEVMLVGGDVSRIVAMNRNYPGLRSKLSYFAPLATLVDHFRGLVDTISTVAEVRPVIRATSGKKDYILTLGLTDPSLAGTMLFAQIFRPHKTALPSVTEGDAVLLRDFQVKSFNHAMMLASVETSAWAVFTAADAAADADAQVSGPPVEYGPEEATHATDLRQWYQETGMAMVADHQLQASIERDSREATPHSVAGLSDTGSVNSAGGGGGGGGEMREASSTSNRGAGGSRRRKSHRRITIHELRDGRRYAEVGSPTSRDSIHELRDGTVYANL</sequence>
<feature type="compositionally biased region" description="Acidic residues" evidence="1">
    <location>
        <begin position="626"/>
        <end position="635"/>
    </location>
</feature>
<feature type="compositionally biased region" description="Acidic residues" evidence="1">
    <location>
        <begin position="782"/>
        <end position="833"/>
    </location>
</feature>
<dbReference type="SUPFAM" id="SSF50249">
    <property type="entry name" value="Nucleic acid-binding proteins"/>
    <property type="match status" value="1"/>
</dbReference>
<feature type="compositionally biased region" description="Acidic residues" evidence="1">
    <location>
        <begin position="841"/>
        <end position="859"/>
    </location>
</feature>
<feature type="region of interest" description="Disordered" evidence="1">
    <location>
        <begin position="141"/>
        <end position="174"/>
    </location>
</feature>
<feature type="compositionally biased region" description="Basic and acidic residues" evidence="1">
    <location>
        <begin position="1182"/>
        <end position="1199"/>
    </location>
</feature>
<feature type="compositionally biased region" description="Basic and acidic residues" evidence="1">
    <location>
        <begin position="523"/>
        <end position="545"/>
    </location>
</feature>
<feature type="compositionally biased region" description="Basic and acidic residues" evidence="1">
    <location>
        <begin position="311"/>
        <end position="336"/>
    </location>
</feature>
<dbReference type="EMBL" id="KZ825108">
    <property type="protein sequence ID" value="PYI22906.1"/>
    <property type="molecule type" value="Genomic_DNA"/>
</dbReference>
<feature type="compositionally biased region" description="Acidic residues" evidence="1">
    <location>
        <begin position="676"/>
        <end position="719"/>
    </location>
</feature>
<feature type="compositionally biased region" description="Basic and acidic residues" evidence="1">
    <location>
        <begin position="954"/>
        <end position="990"/>
    </location>
</feature>
<dbReference type="Pfam" id="PF02765">
    <property type="entry name" value="POT1"/>
    <property type="match status" value="1"/>
</dbReference>
<feature type="compositionally biased region" description="Basic and acidic residues" evidence="1">
    <location>
        <begin position="636"/>
        <end position="648"/>
    </location>
</feature>
<organism evidence="3 4">
    <name type="scientific">Aspergillus violaceofuscus (strain CBS 115571)</name>
    <dbReference type="NCBI Taxonomy" id="1450538"/>
    <lineage>
        <taxon>Eukaryota</taxon>
        <taxon>Fungi</taxon>
        <taxon>Dikarya</taxon>
        <taxon>Ascomycota</taxon>
        <taxon>Pezizomycotina</taxon>
        <taxon>Eurotiomycetes</taxon>
        <taxon>Eurotiomycetidae</taxon>
        <taxon>Eurotiales</taxon>
        <taxon>Aspergillaceae</taxon>
        <taxon>Aspergillus</taxon>
    </lineage>
</organism>
<feature type="region of interest" description="Disordered" evidence="1">
    <location>
        <begin position="1387"/>
        <end position="1444"/>
    </location>
</feature>
<feature type="compositionally biased region" description="Acidic residues" evidence="1">
    <location>
        <begin position="546"/>
        <end position="555"/>
    </location>
</feature>
<feature type="domain" description="Telomeric single stranded DNA binding POT1/Cdc13" evidence="2">
    <location>
        <begin position="1234"/>
        <end position="1370"/>
    </location>
</feature>
<dbReference type="OMA" id="VWPYSSS"/>
<feature type="compositionally biased region" description="Polar residues" evidence="1">
    <location>
        <begin position="452"/>
        <end position="461"/>
    </location>
</feature>
<feature type="compositionally biased region" description="Basic and acidic residues" evidence="1">
    <location>
        <begin position="860"/>
        <end position="916"/>
    </location>
</feature>
<feature type="compositionally biased region" description="Basic and acidic residues" evidence="1">
    <location>
        <begin position="923"/>
        <end position="932"/>
    </location>
</feature>
<feature type="compositionally biased region" description="Acidic residues" evidence="1">
    <location>
        <begin position="590"/>
        <end position="614"/>
    </location>
</feature>